<evidence type="ECO:0000313" key="1">
    <source>
        <dbReference type="EMBL" id="HIX20614.1"/>
    </source>
</evidence>
<accession>A0A9D2AHL7</accession>
<reference evidence="1" key="2">
    <citation type="submission" date="2021-04" db="EMBL/GenBank/DDBJ databases">
        <authorList>
            <person name="Gilroy R."/>
        </authorList>
    </citation>
    <scope>NUCLEOTIDE SEQUENCE</scope>
    <source>
        <strain evidence="1">14975</strain>
    </source>
</reference>
<dbReference type="InterPro" id="IPR029045">
    <property type="entry name" value="ClpP/crotonase-like_dom_sf"/>
</dbReference>
<keyword evidence="1" id="KW-0378">Hydrolase</keyword>
<dbReference type="EMBL" id="DXFQ01000160">
    <property type="protein sequence ID" value="HIX20614.1"/>
    <property type="molecule type" value="Genomic_DNA"/>
</dbReference>
<reference evidence="1" key="1">
    <citation type="journal article" date="2021" name="PeerJ">
        <title>Extensive microbial diversity within the chicken gut microbiome revealed by metagenomics and culture.</title>
        <authorList>
            <person name="Gilroy R."/>
            <person name="Ravi A."/>
            <person name="Getino M."/>
            <person name="Pursley I."/>
            <person name="Horton D.L."/>
            <person name="Alikhan N.F."/>
            <person name="Baker D."/>
            <person name="Gharbi K."/>
            <person name="Hall N."/>
            <person name="Watson M."/>
            <person name="Adriaenssens E.M."/>
            <person name="Foster-Nyarko E."/>
            <person name="Jarju S."/>
            <person name="Secka A."/>
            <person name="Antonio M."/>
            <person name="Oren A."/>
            <person name="Chaudhuri R.R."/>
            <person name="La Ragione R."/>
            <person name="Hildebrand F."/>
            <person name="Pallen M.J."/>
        </authorList>
    </citation>
    <scope>NUCLEOTIDE SEQUENCE</scope>
    <source>
        <strain evidence="1">14975</strain>
    </source>
</reference>
<dbReference type="Pfam" id="PF00574">
    <property type="entry name" value="CLP_protease"/>
    <property type="match status" value="1"/>
</dbReference>
<gene>
    <name evidence="1" type="ORF">H9862_08460</name>
</gene>
<organism evidence="1 2">
    <name type="scientific">Candidatus Akkermansia intestinigallinarum</name>
    <dbReference type="NCBI Taxonomy" id="2838431"/>
    <lineage>
        <taxon>Bacteria</taxon>
        <taxon>Pseudomonadati</taxon>
        <taxon>Verrucomicrobiota</taxon>
        <taxon>Verrucomicrobiia</taxon>
        <taxon>Verrucomicrobiales</taxon>
        <taxon>Akkermansiaceae</taxon>
        <taxon>Akkermansia</taxon>
    </lineage>
</organism>
<dbReference type="AlphaFoldDB" id="A0A9D2AHL7"/>
<protein>
    <submittedName>
        <fullName evidence="1">ATP-dependent Clp protease proteolytic subunit</fullName>
    </submittedName>
</protein>
<keyword evidence="1" id="KW-0645">Protease</keyword>
<comment type="caution">
    <text evidence="1">The sequence shown here is derived from an EMBL/GenBank/DDBJ whole genome shotgun (WGS) entry which is preliminary data.</text>
</comment>
<dbReference type="InterPro" id="IPR023562">
    <property type="entry name" value="ClpP/TepA"/>
</dbReference>
<dbReference type="Gene3D" id="3.90.226.10">
    <property type="entry name" value="2-enoyl-CoA Hydratase, Chain A, domain 1"/>
    <property type="match status" value="1"/>
</dbReference>
<dbReference type="GO" id="GO:0008233">
    <property type="term" value="F:peptidase activity"/>
    <property type="evidence" value="ECO:0007669"/>
    <property type="project" value="UniProtKB-KW"/>
</dbReference>
<proteinExistence type="predicted"/>
<dbReference type="GO" id="GO:0006508">
    <property type="term" value="P:proteolysis"/>
    <property type="evidence" value="ECO:0007669"/>
    <property type="project" value="UniProtKB-KW"/>
</dbReference>
<evidence type="ECO:0000313" key="2">
    <source>
        <dbReference type="Proteomes" id="UP000823964"/>
    </source>
</evidence>
<dbReference type="SUPFAM" id="SSF52096">
    <property type="entry name" value="ClpP/crotonase"/>
    <property type="match status" value="1"/>
</dbReference>
<name>A0A9D2AHL7_9BACT</name>
<dbReference type="Proteomes" id="UP000823964">
    <property type="component" value="Unassembled WGS sequence"/>
</dbReference>
<sequence>MTNPHNDLVVLGSINDSLLSNLTRELQLERYSRHVPLRLFISSPGGSTAMALTMSRLLLSLFEHIETYNLAIVDSAAVCLFLIGSKRSAFAGSRFFLHPATLAFNESLTETQILENLRLIRSDRETMLHFYRERTRLDEAAIKQWFDVPTSLSGSEALAQGLATDLCDNIPDFAPRYLNSREEDRAPVGAAGPLEAPL</sequence>